<accession>A0A6P7F320</accession>
<proteinExistence type="predicted"/>
<organism evidence="1">
    <name type="scientific">Diabrotica virgifera virgifera</name>
    <name type="common">western corn rootworm</name>
    <dbReference type="NCBI Taxonomy" id="50390"/>
    <lineage>
        <taxon>Eukaryota</taxon>
        <taxon>Metazoa</taxon>
        <taxon>Ecdysozoa</taxon>
        <taxon>Arthropoda</taxon>
        <taxon>Hexapoda</taxon>
        <taxon>Insecta</taxon>
        <taxon>Pterygota</taxon>
        <taxon>Neoptera</taxon>
        <taxon>Endopterygota</taxon>
        <taxon>Coleoptera</taxon>
        <taxon>Polyphaga</taxon>
        <taxon>Cucujiformia</taxon>
        <taxon>Chrysomeloidea</taxon>
        <taxon>Chrysomelidae</taxon>
        <taxon>Galerucinae</taxon>
        <taxon>Diabroticina</taxon>
        <taxon>Diabroticites</taxon>
        <taxon>Diabrotica</taxon>
    </lineage>
</organism>
<sequence>MPIKKSFTPSVPRPYWWDEECSAIVKKRKEALSEFKKQGNFINYLQYQNISANVKRTFKLKQKNSWKMFLNKLNKNTPLTEIWNTVRSICNKHHQKRKPQLDESLIQKILDTLAPSSAAGPIFNENMGSFICCTSNF</sequence>
<reference evidence="1" key="1">
    <citation type="submission" date="2025-08" db="UniProtKB">
        <authorList>
            <consortium name="RefSeq"/>
        </authorList>
    </citation>
    <scope>IDENTIFICATION</scope>
    <source>
        <tissue evidence="1">Whole insect</tissue>
    </source>
</reference>
<protein>
    <submittedName>
        <fullName evidence="1">Uncharacterized protein LOC114325409</fullName>
    </submittedName>
</protein>
<evidence type="ECO:0000313" key="1">
    <source>
        <dbReference type="RefSeq" id="XP_028129277.1"/>
    </source>
</evidence>
<gene>
    <name evidence="1" type="primary">LOC114325409</name>
</gene>
<dbReference type="RefSeq" id="XP_028129277.1">
    <property type="nucleotide sequence ID" value="XM_028273476.1"/>
</dbReference>
<name>A0A6P7F320_DIAVI</name>
<dbReference type="InParanoid" id="A0A6P7F320"/>
<dbReference type="AlphaFoldDB" id="A0A6P7F320"/>